<gene>
    <name evidence="1" type="ORF">RRG08_050730</name>
</gene>
<proteinExistence type="predicted"/>
<dbReference type="EMBL" id="JAWDGP010003448">
    <property type="protein sequence ID" value="KAK3774222.1"/>
    <property type="molecule type" value="Genomic_DNA"/>
</dbReference>
<reference evidence="1" key="1">
    <citation type="journal article" date="2023" name="G3 (Bethesda)">
        <title>A reference genome for the long-term kleptoplast-retaining sea slug Elysia crispata morphotype clarki.</title>
        <authorList>
            <person name="Eastman K.E."/>
            <person name="Pendleton A.L."/>
            <person name="Shaikh M.A."/>
            <person name="Suttiyut T."/>
            <person name="Ogas R."/>
            <person name="Tomko P."/>
            <person name="Gavelis G."/>
            <person name="Widhalm J.R."/>
            <person name="Wisecaver J.H."/>
        </authorList>
    </citation>
    <scope>NUCLEOTIDE SEQUENCE</scope>
    <source>
        <strain evidence="1">ECLA1</strain>
    </source>
</reference>
<name>A0AAE0ZTC9_9GAST</name>
<comment type="caution">
    <text evidence="1">The sequence shown here is derived from an EMBL/GenBank/DDBJ whole genome shotgun (WGS) entry which is preliminary data.</text>
</comment>
<evidence type="ECO:0000313" key="1">
    <source>
        <dbReference type="EMBL" id="KAK3774222.1"/>
    </source>
</evidence>
<accession>A0AAE0ZTC9</accession>
<protein>
    <submittedName>
        <fullName evidence="1">Uncharacterized protein</fullName>
    </submittedName>
</protein>
<organism evidence="1 2">
    <name type="scientific">Elysia crispata</name>
    <name type="common">lettuce slug</name>
    <dbReference type="NCBI Taxonomy" id="231223"/>
    <lineage>
        <taxon>Eukaryota</taxon>
        <taxon>Metazoa</taxon>
        <taxon>Spiralia</taxon>
        <taxon>Lophotrochozoa</taxon>
        <taxon>Mollusca</taxon>
        <taxon>Gastropoda</taxon>
        <taxon>Heterobranchia</taxon>
        <taxon>Euthyneura</taxon>
        <taxon>Panpulmonata</taxon>
        <taxon>Sacoglossa</taxon>
        <taxon>Placobranchoidea</taxon>
        <taxon>Plakobranchidae</taxon>
        <taxon>Elysia</taxon>
    </lineage>
</organism>
<evidence type="ECO:0000313" key="2">
    <source>
        <dbReference type="Proteomes" id="UP001283361"/>
    </source>
</evidence>
<dbReference type="Proteomes" id="UP001283361">
    <property type="component" value="Unassembled WGS sequence"/>
</dbReference>
<keyword evidence="2" id="KW-1185">Reference proteome</keyword>
<dbReference type="AlphaFoldDB" id="A0AAE0ZTC9"/>
<sequence>MRWRSTQPVADEAERSVMHLCTHGFFLSPVKQVNRITSRQVLQALNQALYRSALFPTVNDYVTVLSRTDGSSEDR</sequence>